<evidence type="ECO:0000313" key="3">
    <source>
        <dbReference type="EMBL" id="MCG4617216.1"/>
    </source>
</evidence>
<sequence length="89" mass="10719">MKRYSLYYTKEAKKALKKLDKPVLVMIKAWVEKNLVNTAEPRKYGKPLKGKFSGYWRYRVGNYRLITEIRNRELIIVLVDLGHRKDVYR</sequence>
<dbReference type="PANTHER" id="PTHR35601">
    <property type="entry name" value="TOXIN RELE"/>
    <property type="match status" value="1"/>
</dbReference>
<dbReference type="Proteomes" id="UP001200537">
    <property type="component" value="Unassembled WGS sequence"/>
</dbReference>
<dbReference type="SUPFAM" id="SSF143011">
    <property type="entry name" value="RelE-like"/>
    <property type="match status" value="1"/>
</dbReference>
<dbReference type="RefSeq" id="WP_024059239.1">
    <property type="nucleotide sequence ID" value="NZ_CBCTPO010000001.1"/>
</dbReference>
<reference evidence="3" key="1">
    <citation type="submission" date="2022-01" db="EMBL/GenBank/DDBJ databases">
        <title>Collection of gut derived symbiotic bacterial strains cultured from healthy donors.</title>
        <authorList>
            <person name="Lin H."/>
            <person name="Kohout C."/>
            <person name="Waligurski E."/>
            <person name="Pamer E.G."/>
        </authorList>
    </citation>
    <scope>NUCLEOTIDE SEQUENCE</scope>
    <source>
        <strain evidence="3">DFI.7.46</strain>
    </source>
</reference>
<evidence type="ECO:0000256" key="2">
    <source>
        <dbReference type="ARBA" id="ARBA00022649"/>
    </source>
</evidence>
<evidence type="ECO:0000313" key="4">
    <source>
        <dbReference type="Proteomes" id="UP001200537"/>
    </source>
</evidence>
<proteinExistence type="inferred from homology"/>
<dbReference type="AlphaFoldDB" id="A0AAJ1BAU8"/>
<gene>
    <name evidence="3" type="ORF">L0M99_01720</name>
</gene>
<accession>A0AAJ1BAU8</accession>
<name>A0AAJ1BAU8_9ACTO</name>
<evidence type="ECO:0000256" key="1">
    <source>
        <dbReference type="ARBA" id="ARBA00006226"/>
    </source>
</evidence>
<dbReference type="Pfam" id="PF05016">
    <property type="entry name" value="ParE_toxin"/>
    <property type="match status" value="1"/>
</dbReference>
<dbReference type="InterPro" id="IPR007712">
    <property type="entry name" value="RelE/ParE_toxin"/>
</dbReference>
<keyword evidence="2" id="KW-1277">Toxin-antitoxin system</keyword>
<dbReference type="InterPro" id="IPR035093">
    <property type="entry name" value="RelE/ParE_toxin_dom_sf"/>
</dbReference>
<comment type="similarity">
    <text evidence="1">Belongs to the RelE toxin family.</text>
</comment>
<comment type="caution">
    <text evidence="3">The sequence shown here is derived from an EMBL/GenBank/DDBJ whole genome shotgun (WGS) entry which is preliminary data.</text>
</comment>
<dbReference type="Gene3D" id="3.30.2310.20">
    <property type="entry name" value="RelE-like"/>
    <property type="match status" value="1"/>
</dbReference>
<dbReference type="EMBL" id="JAKNHJ010000003">
    <property type="protein sequence ID" value="MCG4617216.1"/>
    <property type="molecule type" value="Genomic_DNA"/>
</dbReference>
<dbReference type="NCBIfam" id="TIGR02385">
    <property type="entry name" value="RelE_StbE"/>
    <property type="match status" value="1"/>
</dbReference>
<protein>
    <submittedName>
        <fullName evidence="3">Type II toxin-antitoxin system RelE/ParE family toxin</fullName>
    </submittedName>
</protein>
<organism evidence="3 4">
    <name type="scientific">Varibaculum cambriense</name>
    <dbReference type="NCBI Taxonomy" id="184870"/>
    <lineage>
        <taxon>Bacteria</taxon>
        <taxon>Bacillati</taxon>
        <taxon>Actinomycetota</taxon>
        <taxon>Actinomycetes</taxon>
        <taxon>Actinomycetales</taxon>
        <taxon>Actinomycetaceae</taxon>
        <taxon>Varibaculum</taxon>
    </lineage>
</organism>
<dbReference type="PANTHER" id="PTHR35601:SF1">
    <property type="entry name" value="TOXIN RELE"/>
    <property type="match status" value="1"/>
</dbReference>